<dbReference type="RefSeq" id="XP_044383980.1">
    <property type="nucleotide sequence ID" value="XM_044528045.1"/>
</dbReference>
<dbReference type="AlphaFoldDB" id="A0A3B6KT97"/>
<dbReference type="Gramene" id="TraesROB_scaffold_079804_01G000100.1">
    <property type="protein sequence ID" value="TraesROB_scaffold_079804_01G000100.1"/>
    <property type="gene ID" value="TraesROB_scaffold_079804_01G000100"/>
</dbReference>
<reference evidence="1" key="1">
    <citation type="submission" date="2018-08" db="EMBL/GenBank/DDBJ databases">
        <authorList>
            <person name="Rossello M."/>
        </authorList>
    </citation>
    <scope>NUCLEOTIDE SEQUENCE [LARGE SCALE GENOMIC DNA]</scope>
    <source>
        <strain evidence="1">cv. Chinese Spring</strain>
    </source>
</reference>
<keyword evidence="2" id="KW-1185">Reference proteome</keyword>
<dbReference type="EnsemblPlants" id="TraesCS5A02G507400.1">
    <property type="protein sequence ID" value="TraesCS5A02G507400.1"/>
    <property type="gene ID" value="TraesCS5A02G507400"/>
</dbReference>
<dbReference type="STRING" id="4565.A0A3B6KT97"/>
<reference evidence="1" key="2">
    <citation type="submission" date="2018-10" db="UniProtKB">
        <authorList>
            <consortium name="EnsemblPlants"/>
        </authorList>
    </citation>
    <scope>IDENTIFICATION</scope>
</reference>
<dbReference type="GeneID" id="123105877"/>
<dbReference type="Gramene" id="TraesCLE_scaffold_126156_01G000200.1">
    <property type="protein sequence ID" value="TraesCLE_scaffold_126156_01G000200.1"/>
    <property type="gene ID" value="TraesCLE_scaffold_126156_01G000200"/>
</dbReference>
<evidence type="ECO:0000313" key="2">
    <source>
        <dbReference type="Proteomes" id="UP000019116"/>
    </source>
</evidence>
<dbReference type="Gene3D" id="3.40.395.10">
    <property type="entry name" value="Adenoviral Proteinase, Chain A"/>
    <property type="match status" value="1"/>
</dbReference>
<proteinExistence type="predicted"/>
<gene>
    <name evidence="1" type="primary">LOC123105877</name>
</gene>
<dbReference type="OrthoDB" id="693934at2759"/>
<organism evidence="1">
    <name type="scientific">Triticum aestivum</name>
    <name type="common">Wheat</name>
    <dbReference type="NCBI Taxonomy" id="4565"/>
    <lineage>
        <taxon>Eukaryota</taxon>
        <taxon>Viridiplantae</taxon>
        <taxon>Streptophyta</taxon>
        <taxon>Embryophyta</taxon>
        <taxon>Tracheophyta</taxon>
        <taxon>Spermatophyta</taxon>
        <taxon>Magnoliopsida</taxon>
        <taxon>Liliopsida</taxon>
        <taxon>Poales</taxon>
        <taxon>Poaceae</taxon>
        <taxon>BOP clade</taxon>
        <taxon>Pooideae</taxon>
        <taxon>Triticodae</taxon>
        <taxon>Triticeae</taxon>
        <taxon>Triticinae</taxon>
        <taxon>Triticum</taxon>
    </lineage>
</organism>
<evidence type="ECO:0008006" key="3">
    <source>
        <dbReference type="Google" id="ProtNLM"/>
    </source>
</evidence>
<dbReference type="Gramene" id="TraesCS5A02G507400.1">
    <property type="protein sequence ID" value="TraesCS5A02G507400.1"/>
    <property type="gene ID" value="TraesCS5A02G507400"/>
</dbReference>
<accession>A0A3B6KT97</accession>
<dbReference type="Gramene" id="TraesCS5A03G1190800.1">
    <property type="protein sequence ID" value="TraesCS5A03G1190800.1.CDS"/>
    <property type="gene ID" value="TraesCS5A03G1190800"/>
</dbReference>
<dbReference type="OMA" id="WHCESTH"/>
<dbReference type="Proteomes" id="UP000019116">
    <property type="component" value="Chromosome 5A"/>
</dbReference>
<protein>
    <recommendedName>
        <fullName evidence="3">Ubiquitin-like protease family profile domain-containing protein</fullName>
    </recommendedName>
</protein>
<sequence length="345" mass="38984">MSIAQDSSVMEIASMIASMYDDLTAILVTYYAEIRPSPECVLFGSTTEGAPLKIDLPKCNFGRDPWVVGTVTAPPPENALRAIRDWMAAASTLNLQRPWVVHPKPRFISVDGLDIQQQLVAHKKMSHEICTSIFRRLAQLDMSFSKDTPGMMWRKYIEPNFATTVLSNADPLIVHSIRASLREGTASCNPASCRMWFIPAILPDGWVVYAFDMLRKRIVVYDPAVGPFGYSNRRVSIHEFVSNKLHVALFNCLYSFFSSWHCESTHWTRTFPIIMREQFHKDEAGLCATFFARNYDGDKLQIPLTKETLVSHSNLMLYELMRTQGNQTKAASDSLEAIKGSFVVL</sequence>
<name>A0A3B6KT97_WHEAT</name>
<evidence type="ECO:0000313" key="1">
    <source>
        <dbReference type="EnsemblPlants" id="TraesCS5A02G507400.1"/>
    </source>
</evidence>